<dbReference type="Proteomes" id="UP000886847">
    <property type="component" value="Unassembled WGS sequence"/>
</dbReference>
<dbReference type="GO" id="GO:0005829">
    <property type="term" value="C:cytosol"/>
    <property type="evidence" value="ECO:0007669"/>
    <property type="project" value="TreeGrafter"/>
</dbReference>
<accession>A0A9D2ATY9</accession>
<dbReference type="CDD" id="cd19082">
    <property type="entry name" value="AKR_AKR10A1_2"/>
    <property type="match status" value="1"/>
</dbReference>
<keyword evidence="1" id="KW-0560">Oxidoreductase</keyword>
<dbReference type="PANTHER" id="PTHR43364:SF4">
    <property type="entry name" value="NAD(P)-LINKED OXIDOREDUCTASE SUPERFAMILY PROTEIN"/>
    <property type="match status" value="1"/>
</dbReference>
<evidence type="ECO:0000256" key="1">
    <source>
        <dbReference type="ARBA" id="ARBA00023002"/>
    </source>
</evidence>
<protein>
    <submittedName>
        <fullName evidence="3">Aldo/keto reductase</fullName>
    </submittedName>
</protein>
<dbReference type="AlphaFoldDB" id="A0A9D2ATY9"/>
<sequence>MRRRLQRAGLSWYNQSDITKEEIAMQEPIAALPGSDKRVSRIFLGLASPPYTAGEQNKLLDEMFGLGITAFDAARVYKGAEECLGAWVAARGNRDKIFIETKCAHPSVFGRSRVDAKSIRKDAERSLRALRTDYIDLLLLHRDDERLPVSSMVEALGALYKEGKVRAFGASNWRHERIAAANACAKELGLPPFAASSVHFGLAEQVENPWPGACVSVTGEGEQAARDWYKETQTPLIAYSSLGRGMLSGRVKTQDPVTAASLDGFARRGYFCGRNMERLSRCEQLAAEKGAAVAQIALAWTFQSGLNAFAVLSTASPAHMRANLAALRLELSEAECRWLNLESEERE</sequence>
<feature type="domain" description="NADP-dependent oxidoreductase" evidence="2">
    <location>
        <begin position="50"/>
        <end position="336"/>
    </location>
</feature>
<gene>
    <name evidence="3" type="ORF">H9851_02835</name>
</gene>
<dbReference type="GO" id="GO:0016491">
    <property type="term" value="F:oxidoreductase activity"/>
    <property type="evidence" value="ECO:0007669"/>
    <property type="project" value="UniProtKB-KW"/>
</dbReference>
<dbReference type="InterPro" id="IPR050523">
    <property type="entry name" value="AKR_Detox_Biosynth"/>
</dbReference>
<comment type="caution">
    <text evidence="3">The sequence shown here is derived from an EMBL/GenBank/DDBJ whole genome shotgun (WGS) entry which is preliminary data.</text>
</comment>
<dbReference type="Pfam" id="PF00248">
    <property type="entry name" value="Aldo_ket_red"/>
    <property type="match status" value="1"/>
</dbReference>
<organism evidence="3 4">
    <name type="scientific">Candidatus Borkfalkia faecavium</name>
    <dbReference type="NCBI Taxonomy" id="2838508"/>
    <lineage>
        <taxon>Bacteria</taxon>
        <taxon>Bacillati</taxon>
        <taxon>Bacillota</taxon>
        <taxon>Clostridia</taxon>
        <taxon>Christensenellales</taxon>
        <taxon>Christensenellaceae</taxon>
        <taxon>Candidatus Borkfalkia</taxon>
    </lineage>
</organism>
<dbReference type="SUPFAM" id="SSF51430">
    <property type="entry name" value="NAD(P)-linked oxidoreductase"/>
    <property type="match status" value="1"/>
</dbReference>
<evidence type="ECO:0000259" key="2">
    <source>
        <dbReference type="Pfam" id="PF00248"/>
    </source>
</evidence>
<dbReference type="EMBL" id="DXEW01000015">
    <property type="protein sequence ID" value="HIX50197.1"/>
    <property type="molecule type" value="Genomic_DNA"/>
</dbReference>
<reference evidence="3" key="1">
    <citation type="journal article" date="2021" name="PeerJ">
        <title>Extensive microbial diversity within the chicken gut microbiome revealed by metagenomics and culture.</title>
        <authorList>
            <person name="Gilroy R."/>
            <person name="Ravi A."/>
            <person name="Getino M."/>
            <person name="Pursley I."/>
            <person name="Horton D.L."/>
            <person name="Alikhan N.F."/>
            <person name="Baker D."/>
            <person name="Gharbi K."/>
            <person name="Hall N."/>
            <person name="Watson M."/>
            <person name="Adriaenssens E.M."/>
            <person name="Foster-Nyarko E."/>
            <person name="Jarju S."/>
            <person name="Secka A."/>
            <person name="Antonio M."/>
            <person name="Oren A."/>
            <person name="Chaudhuri R.R."/>
            <person name="La Ragione R."/>
            <person name="Hildebrand F."/>
            <person name="Pallen M.J."/>
        </authorList>
    </citation>
    <scope>NUCLEOTIDE SEQUENCE</scope>
    <source>
        <strain evidence="3">2189</strain>
    </source>
</reference>
<dbReference type="InterPro" id="IPR023210">
    <property type="entry name" value="NADP_OxRdtase_dom"/>
</dbReference>
<dbReference type="InterPro" id="IPR036812">
    <property type="entry name" value="NAD(P)_OxRdtase_dom_sf"/>
</dbReference>
<evidence type="ECO:0000313" key="4">
    <source>
        <dbReference type="Proteomes" id="UP000886847"/>
    </source>
</evidence>
<dbReference type="PRINTS" id="PR00069">
    <property type="entry name" value="ALDKETRDTASE"/>
</dbReference>
<name>A0A9D2ATY9_9FIRM</name>
<dbReference type="PANTHER" id="PTHR43364">
    <property type="entry name" value="NADH-SPECIFIC METHYLGLYOXAL REDUCTASE-RELATED"/>
    <property type="match status" value="1"/>
</dbReference>
<dbReference type="InterPro" id="IPR020471">
    <property type="entry name" value="AKR"/>
</dbReference>
<evidence type="ECO:0000313" key="3">
    <source>
        <dbReference type="EMBL" id="HIX50197.1"/>
    </source>
</evidence>
<reference evidence="3" key="2">
    <citation type="submission" date="2021-04" db="EMBL/GenBank/DDBJ databases">
        <authorList>
            <person name="Gilroy R."/>
        </authorList>
    </citation>
    <scope>NUCLEOTIDE SEQUENCE</scope>
    <source>
        <strain evidence="3">2189</strain>
    </source>
</reference>
<dbReference type="Gene3D" id="3.20.20.100">
    <property type="entry name" value="NADP-dependent oxidoreductase domain"/>
    <property type="match status" value="1"/>
</dbReference>
<proteinExistence type="predicted"/>